<reference evidence="8 9" key="1">
    <citation type="submission" date="2019-02" db="EMBL/GenBank/DDBJ databases">
        <title>Deep-cultivation of Planctomycetes and their phenomic and genomic characterization uncovers novel biology.</title>
        <authorList>
            <person name="Wiegand S."/>
            <person name="Jogler M."/>
            <person name="Boedeker C."/>
            <person name="Pinto D."/>
            <person name="Vollmers J."/>
            <person name="Rivas-Marin E."/>
            <person name="Kohn T."/>
            <person name="Peeters S.H."/>
            <person name="Heuer A."/>
            <person name="Rast P."/>
            <person name="Oberbeckmann S."/>
            <person name="Bunk B."/>
            <person name="Jeske O."/>
            <person name="Meyerdierks A."/>
            <person name="Storesund J.E."/>
            <person name="Kallscheuer N."/>
            <person name="Luecker S."/>
            <person name="Lage O.M."/>
            <person name="Pohl T."/>
            <person name="Merkel B.J."/>
            <person name="Hornburger P."/>
            <person name="Mueller R.-W."/>
            <person name="Bruemmer F."/>
            <person name="Labrenz M."/>
            <person name="Spormann A.M."/>
            <person name="Op Den Camp H."/>
            <person name="Overmann J."/>
            <person name="Amann R."/>
            <person name="Jetten M.S.M."/>
            <person name="Mascher T."/>
            <person name="Medema M.H."/>
            <person name="Devos D.P."/>
            <person name="Kaster A.-K."/>
            <person name="Ovreas L."/>
            <person name="Rohde M."/>
            <person name="Galperin M.Y."/>
            <person name="Jogler C."/>
        </authorList>
    </citation>
    <scope>NUCLEOTIDE SEQUENCE [LARGE SCALE GENOMIC DNA]</scope>
    <source>
        <strain evidence="8 9">Pan54</strain>
    </source>
</reference>
<accession>A0A5C5XGR1</accession>
<dbReference type="InterPro" id="IPR041664">
    <property type="entry name" value="AAA_16"/>
</dbReference>
<dbReference type="PROSITE" id="PS50011">
    <property type="entry name" value="PROTEIN_KINASE_DOM"/>
    <property type="match status" value="1"/>
</dbReference>
<dbReference type="Gene3D" id="3.40.50.300">
    <property type="entry name" value="P-loop containing nucleotide triphosphate hydrolases"/>
    <property type="match status" value="1"/>
</dbReference>
<name>A0A5C5XGR1_9PLAN</name>
<keyword evidence="4 6" id="KW-0067">ATP-binding</keyword>
<dbReference type="InterPro" id="IPR000719">
    <property type="entry name" value="Prot_kinase_dom"/>
</dbReference>
<keyword evidence="1 8" id="KW-0808">Transferase</keyword>
<dbReference type="RefSeq" id="WP_146503460.1">
    <property type="nucleotide sequence ID" value="NZ_SJPG01000001.1"/>
</dbReference>
<dbReference type="InterPro" id="IPR027417">
    <property type="entry name" value="P-loop_NTPase"/>
</dbReference>
<dbReference type="GO" id="GO:0005829">
    <property type="term" value="C:cytosol"/>
    <property type="evidence" value="ECO:0007669"/>
    <property type="project" value="TreeGrafter"/>
</dbReference>
<dbReference type="Pfam" id="PF13191">
    <property type="entry name" value="AAA_16"/>
    <property type="match status" value="1"/>
</dbReference>
<evidence type="ECO:0000259" key="7">
    <source>
        <dbReference type="PROSITE" id="PS50011"/>
    </source>
</evidence>
<evidence type="ECO:0000256" key="3">
    <source>
        <dbReference type="ARBA" id="ARBA00022777"/>
    </source>
</evidence>
<feature type="binding site" evidence="6">
    <location>
        <position position="154"/>
    </location>
    <ligand>
        <name>ATP</name>
        <dbReference type="ChEBI" id="CHEBI:30616"/>
    </ligand>
</feature>
<dbReference type="PANTHER" id="PTHR11042:SF136">
    <property type="entry name" value="EIF-2-ALPHA KINASE GCN2"/>
    <property type="match status" value="1"/>
</dbReference>
<dbReference type="InterPro" id="IPR050339">
    <property type="entry name" value="CC_SR_Kinase"/>
</dbReference>
<evidence type="ECO:0000313" key="9">
    <source>
        <dbReference type="Proteomes" id="UP000316095"/>
    </source>
</evidence>
<comment type="similarity">
    <text evidence="5">Belongs to the protein kinase superfamily. Ser/Thr protein kinase family. GCN2 subfamily.</text>
</comment>
<dbReference type="OrthoDB" id="5476445at2"/>
<dbReference type="PROSITE" id="PS00107">
    <property type="entry name" value="PROTEIN_KINASE_ATP"/>
    <property type="match status" value="1"/>
</dbReference>
<dbReference type="CDD" id="cd14014">
    <property type="entry name" value="STKc_PknB_like"/>
    <property type="match status" value="1"/>
</dbReference>
<evidence type="ECO:0000256" key="4">
    <source>
        <dbReference type="ARBA" id="ARBA00022840"/>
    </source>
</evidence>
<evidence type="ECO:0000313" key="8">
    <source>
        <dbReference type="EMBL" id="TWT61473.1"/>
    </source>
</evidence>
<keyword evidence="2 6" id="KW-0547">Nucleotide-binding</keyword>
<dbReference type="EC" id="2.7.11.1" evidence="8"/>
<dbReference type="InterPro" id="IPR008271">
    <property type="entry name" value="Ser/Thr_kinase_AS"/>
</dbReference>
<gene>
    <name evidence="8" type="primary">stkP_3</name>
    <name evidence="8" type="ORF">Pan54_22090</name>
</gene>
<feature type="domain" description="Protein kinase" evidence="7">
    <location>
        <begin position="125"/>
        <end position="386"/>
    </location>
</feature>
<evidence type="ECO:0000256" key="5">
    <source>
        <dbReference type="ARBA" id="ARBA00037982"/>
    </source>
</evidence>
<evidence type="ECO:0000256" key="6">
    <source>
        <dbReference type="PROSITE-ProRule" id="PRU10141"/>
    </source>
</evidence>
<dbReference type="Gene3D" id="1.10.510.10">
    <property type="entry name" value="Transferase(Phosphotransferase) domain 1"/>
    <property type="match status" value="1"/>
</dbReference>
<proteinExistence type="inferred from homology"/>
<protein>
    <submittedName>
        <fullName evidence="8">Serine/threonine-protein kinase StkP</fullName>
        <ecNumber evidence="8">2.7.11.1</ecNumber>
    </submittedName>
</protein>
<dbReference type="InterPro" id="IPR011990">
    <property type="entry name" value="TPR-like_helical_dom_sf"/>
</dbReference>
<dbReference type="InterPro" id="IPR011009">
    <property type="entry name" value="Kinase-like_dom_sf"/>
</dbReference>
<keyword evidence="3 8" id="KW-0418">Kinase</keyword>
<sequence>MTKSSDNQETKLDVNQVIDRLCDQFEEQWQAGSDPRIEKYLDNLASENHSQVLWELLALELELRQRQGEIPERTEYAIRFQNFTKVVQDVFREQETAVANSMHSLTQSPEVVDNQPKDFAGTERFQILKKLGQGGFGQVYAVHDRFYQEDCALKLLTLPEGGSLYRFKREFRTLASLNHPNLIKLKELVADEDYWFFTMELITGVTLNQAFPKVNTNTFEPLLSERIPQLFGQLLDGLEAMHENGFVHRDLKPGNVMVTPENRVVVLDLGLVSTIQSEFPEWQQSVELGVAGTISYMAPEQAREQFSPASDCYAIGVMLFETLTGMRPFQGSPLAILQAKQTFGAPEPREYVEGIPENLNQLCCDLLERIPEDRPTIPEIRERLAISVDSPVKPNTNQQSRHVLIGREAEINALHRTAIRLNDNIPGLVFVHGLSGVGKTSLVDEFLHQYSASNADVIVLNSRCYERESVPYKAFDGIIDSLSRHLNKMKAEEASLLLPRHIGDLARLFPVLQRVQIVADEVKRYRSPSDFQESRRRAIQSLKELMSAMADRQNVVLTIDDLQWGDHDSARLLQELFYADDAPAVLLIATYRSDERERSSCLKQLLDPETRSEQSKELITEIALSELTEEDALQLARSLLSGSQQDDATAIQIAAEAGGSPYFIRELIRHTESLGGQFTTLDEVIVKRVHKLNEDLRRVLEFIAISGQPLTILEILEIANVTRNELDQLRNENLIRTSGTSQDDFVECFHDRIRESVTADVSSERRQQIHQVLVNVLENIGRADSQTLGQHFESAGMFIEAIRHYEKAAEDALKQLAFNQAAHLYERILKLSEGTNQELQSHYQALIGEAYASDGQGERAAQYYELAAIASVEEDRKFELRRLSMMRLFQVGRLSKAHQLLESLLKDVKLAYPHSMPQVVRGIVWERILRTKPIRPWASALNRRTTKLAEQRIKTCWAAAQSLSILDPVRGCYFQHIGERETNLAPELMESSLLIAYGACLIAATGQQKDIRIARRILEDLRASPNYLASCYTDAFVEMCEGATDYLTSDFSRAIERCTQAAEGFTNHCPEAWWEADLSRMFALFSANFSGNINRIRELTTIDAATRSKRDTTYHDLMIRGVSEIVLDMARDDLSQTQSRTQELATLLDFNDFNNLHFNYYLRYLWELRYRGEYQECWETTVKIEKLFRSALLQGHHWSRHAYSLHRASAAIATIAKHQQDATFTEVKKKGLISDAEKHISKLRKESIRCCSAEADLLMAGLSVTIGRNDAMTYLPKSLAGFRSEKLVMYEAICYDRLARLGNAQASQIGSEAAKKYVSEHQIVAPEKFFQVFSPGNWPAM</sequence>
<dbReference type="GO" id="GO:0004674">
    <property type="term" value="F:protein serine/threonine kinase activity"/>
    <property type="evidence" value="ECO:0007669"/>
    <property type="project" value="UniProtKB-EC"/>
</dbReference>
<evidence type="ECO:0000256" key="2">
    <source>
        <dbReference type="ARBA" id="ARBA00022741"/>
    </source>
</evidence>
<dbReference type="GO" id="GO:0005524">
    <property type="term" value="F:ATP binding"/>
    <property type="evidence" value="ECO:0007669"/>
    <property type="project" value="UniProtKB-UniRule"/>
</dbReference>
<dbReference type="PANTHER" id="PTHR11042">
    <property type="entry name" value="EUKARYOTIC TRANSLATION INITIATION FACTOR 2-ALPHA KINASE EIF2-ALPHA KINASE -RELATED"/>
    <property type="match status" value="1"/>
</dbReference>
<keyword evidence="9" id="KW-1185">Reference proteome</keyword>
<dbReference type="SMART" id="SM00220">
    <property type="entry name" value="S_TKc"/>
    <property type="match status" value="1"/>
</dbReference>
<dbReference type="EMBL" id="SJPG01000001">
    <property type="protein sequence ID" value="TWT61473.1"/>
    <property type="molecule type" value="Genomic_DNA"/>
</dbReference>
<evidence type="ECO:0000256" key="1">
    <source>
        <dbReference type="ARBA" id="ARBA00022679"/>
    </source>
</evidence>
<dbReference type="InterPro" id="IPR017441">
    <property type="entry name" value="Protein_kinase_ATP_BS"/>
</dbReference>
<comment type="caution">
    <text evidence="8">The sequence shown here is derived from an EMBL/GenBank/DDBJ whole genome shotgun (WGS) entry which is preliminary data.</text>
</comment>
<dbReference type="Proteomes" id="UP000316095">
    <property type="component" value="Unassembled WGS sequence"/>
</dbReference>
<dbReference type="Pfam" id="PF00069">
    <property type="entry name" value="Pkinase"/>
    <property type="match status" value="1"/>
</dbReference>
<dbReference type="SUPFAM" id="SSF56112">
    <property type="entry name" value="Protein kinase-like (PK-like)"/>
    <property type="match status" value="1"/>
</dbReference>
<dbReference type="SUPFAM" id="SSF48452">
    <property type="entry name" value="TPR-like"/>
    <property type="match status" value="1"/>
</dbReference>
<organism evidence="8 9">
    <name type="scientific">Rubinisphaera italica</name>
    <dbReference type="NCBI Taxonomy" id="2527969"/>
    <lineage>
        <taxon>Bacteria</taxon>
        <taxon>Pseudomonadati</taxon>
        <taxon>Planctomycetota</taxon>
        <taxon>Planctomycetia</taxon>
        <taxon>Planctomycetales</taxon>
        <taxon>Planctomycetaceae</taxon>
        <taxon>Rubinisphaera</taxon>
    </lineage>
</organism>
<dbReference type="PROSITE" id="PS00108">
    <property type="entry name" value="PROTEIN_KINASE_ST"/>
    <property type="match status" value="1"/>
</dbReference>
<dbReference type="SUPFAM" id="SSF52540">
    <property type="entry name" value="P-loop containing nucleoside triphosphate hydrolases"/>
    <property type="match status" value="1"/>
</dbReference>